<organism evidence="2 3">
    <name type="scientific">Thermodesulforhabdus norvegica</name>
    <dbReference type="NCBI Taxonomy" id="39841"/>
    <lineage>
        <taxon>Bacteria</taxon>
        <taxon>Pseudomonadati</taxon>
        <taxon>Thermodesulfobacteriota</taxon>
        <taxon>Syntrophobacteria</taxon>
        <taxon>Syntrophobacterales</taxon>
        <taxon>Thermodesulforhabdaceae</taxon>
        <taxon>Thermodesulforhabdus</taxon>
    </lineage>
</organism>
<reference evidence="2 3" key="1">
    <citation type="submission" date="2016-10" db="EMBL/GenBank/DDBJ databases">
        <authorList>
            <person name="de Groot N.N."/>
        </authorList>
    </citation>
    <scope>NUCLEOTIDE SEQUENCE [LARGE SCALE GENOMIC DNA]</scope>
    <source>
        <strain evidence="2 3">DSM 9990</strain>
    </source>
</reference>
<dbReference type="Proteomes" id="UP000199611">
    <property type="component" value="Unassembled WGS sequence"/>
</dbReference>
<evidence type="ECO:0000313" key="2">
    <source>
        <dbReference type="EMBL" id="SFM59637.1"/>
    </source>
</evidence>
<dbReference type="RefSeq" id="WP_093393617.1">
    <property type="nucleotide sequence ID" value="NZ_FOUU01000002.1"/>
</dbReference>
<proteinExistence type="predicted"/>
<sequence>MCSCRIKSIVFISCCLLTVLTAWSTPLIASDFVLVSPDFQNGKSLPVWSVMKAAGGENLSPALEWSNPPEGTRSFALAVIDEHPVARRWVHWLVVNIPADVRSLKRGASLKAMPDGATELRNSYGFIGYGGPQPPPGTGPHRYVFTVYALDVETVTVPESPDADEFEKAVKPHVLGTAKLIGIYER</sequence>
<keyword evidence="1" id="KW-0732">Signal</keyword>
<dbReference type="EMBL" id="FOUU01000002">
    <property type="protein sequence ID" value="SFM59637.1"/>
    <property type="molecule type" value="Genomic_DNA"/>
</dbReference>
<dbReference type="Pfam" id="PF01161">
    <property type="entry name" value="PBP"/>
    <property type="match status" value="1"/>
</dbReference>
<protein>
    <recommendedName>
        <fullName evidence="4">YbhB/YbcL family Raf kinase inhibitor-like protein</fullName>
    </recommendedName>
</protein>
<accession>A0A1I4S557</accession>
<dbReference type="AlphaFoldDB" id="A0A1I4S557"/>
<gene>
    <name evidence="2" type="ORF">SAMN05660836_00765</name>
</gene>
<dbReference type="SUPFAM" id="SSF49777">
    <property type="entry name" value="PEBP-like"/>
    <property type="match status" value="1"/>
</dbReference>
<dbReference type="NCBIfam" id="TIGR00481">
    <property type="entry name" value="YbhB/YbcL family Raf kinase inhibitor-like protein"/>
    <property type="match status" value="1"/>
</dbReference>
<dbReference type="InterPro" id="IPR036610">
    <property type="entry name" value="PEBP-like_sf"/>
</dbReference>
<dbReference type="InterPro" id="IPR008914">
    <property type="entry name" value="PEBP"/>
</dbReference>
<dbReference type="CDD" id="cd00865">
    <property type="entry name" value="PEBP_bact_arch"/>
    <property type="match status" value="1"/>
</dbReference>
<keyword evidence="3" id="KW-1185">Reference proteome</keyword>
<dbReference type="STRING" id="39841.SAMN05660836_00765"/>
<name>A0A1I4S557_9BACT</name>
<evidence type="ECO:0008006" key="4">
    <source>
        <dbReference type="Google" id="ProtNLM"/>
    </source>
</evidence>
<evidence type="ECO:0000256" key="1">
    <source>
        <dbReference type="SAM" id="SignalP"/>
    </source>
</evidence>
<feature type="signal peptide" evidence="1">
    <location>
        <begin position="1"/>
        <end position="29"/>
    </location>
</feature>
<dbReference type="PANTHER" id="PTHR30289:SF1">
    <property type="entry name" value="PEBP (PHOSPHATIDYLETHANOLAMINE-BINDING PROTEIN) FAMILY PROTEIN"/>
    <property type="match status" value="1"/>
</dbReference>
<evidence type="ECO:0000313" key="3">
    <source>
        <dbReference type="Proteomes" id="UP000199611"/>
    </source>
</evidence>
<dbReference type="PANTHER" id="PTHR30289">
    <property type="entry name" value="UNCHARACTERIZED PROTEIN YBCL-RELATED"/>
    <property type="match status" value="1"/>
</dbReference>
<feature type="chain" id="PRO_5011459091" description="YbhB/YbcL family Raf kinase inhibitor-like protein" evidence="1">
    <location>
        <begin position="30"/>
        <end position="186"/>
    </location>
</feature>
<dbReference type="OrthoDB" id="9797506at2"/>
<dbReference type="InterPro" id="IPR005247">
    <property type="entry name" value="YbhB_YbcL/LppC-like"/>
</dbReference>
<dbReference type="Gene3D" id="3.90.280.10">
    <property type="entry name" value="PEBP-like"/>
    <property type="match status" value="1"/>
</dbReference>